<feature type="region of interest" description="Disordered" evidence="1">
    <location>
        <begin position="1"/>
        <end position="41"/>
    </location>
</feature>
<dbReference type="EMBL" id="CP034210">
    <property type="protein sequence ID" value="QBZ66596.1"/>
    <property type="molecule type" value="Genomic_DNA"/>
</dbReference>
<gene>
    <name evidence="2" type="ORF">PoMZ_13579</name>
</gene>
<accession>A0A4P7NXL3</accession>
<name>A0A4P7NXL3_PYROR</name>
<feature type="region of interest" description="Disordered" evidence="1">
    <location>
        <begin position="107"/>
        <end position="126"/>
    </location>
</feature>
<sequence length="126" mass="13828">STAFRPSASHSQSSGSIISGSSQSGSGLTPRRCSVSPVKKTNNVRKLDIPTTFPPLTAPKKQLPPNMFTIYKRIEDIMHYEDPFAPAEAQSAINDIMQAAGEREWPAGWFDQNPNPSSKVLEREVI</sequence>
<organism evidence="2 3">
    <name type="scientific">Pyricularia oryzae</name>
    <name type="common">Rice blast fungus</name>
    <name type="synonym">Magnaporthe oryzae</name>
    <dbReference type="NCBI Taxonomy" id="318829"/>
    <lineage>
        <taxon>Eukaryota</taxon>
        <taxon>Fungi</taxon>
        <taxon>Dikarya</taxon>
        <taxon>Ascomycota</taxon>
        <taxon>Pezizomycotina</taxon>
        <taxon>Sordariomycetes</taxon>
        <taxon>Sordariomycetidae</taxon>
        <taxon>Magnaporthales</taxon>
        <taxon>Pyriculariaceae</taxon>
        <taxon>Pyricularia</taxon>
    </lineage>
</organism>
<dbReference type="Proteomes" id="UP000294847">
    <property type="component" value="Chromosome 7"/>
</dbReference>
<dbReference type="AlphaFoldDB" id="A0A4P7NXL3"/>
<proteinExistence type="predicted"/>
<evidence type="ECO:0000313" key="2">
    <source>
        <dbReference type="EMBL" id="QBZ66596.1"/>
    </source>
</evidence>
<evidence type="ECO:0000313" key="3">
    <source>
        <dbReference type="Proteomes" id="UP000294847"/>
    </source>
</evidence>
<protein>
    <submittedName>
        <fullName evidence="2">Uncharacterized protein</fullName>
    </submittedName>
</protein>
<feature type="compositionally biased region" description="Low complexity" evidence="1">
    <location>
        <begin position="7"/>
        <end position="27"/>
    </location>
</feature>
<feature type="non-terminal residue" evidence="2">
    <location>
        <position position="1"/>
    </location>
</feature>
<evidence type="ECO:0000256" key="1">
    <source>
        <dbReference type="SAM" id="MobiDB-lite"/>
    </source>
</evidence>
<reference evidence="2 3" key="1">
    <citation type="journal article" date="2019" name="Mol. Biol. Evol.">
        <title>Blast fungal genomes show frequent chromosomal changes, gene gains and losses, and effector gene turnover.</title>
        <authorList>
            <person name="Gomez Luciano L.B."/>
            <person name="Jason Tsai I."/>
            <person name="Chuma I."/>
            <person name="Tosa Y."/>
            <person name="Chen Y.H."/>
            <person name="Li J.Y."/>
            <person name="Li M.Y."/>
            <person name="Jade Lu M.Y."/>
            <person name="Nakayashiki H."/>
            <person name="Li W.H."/>
        </authorList>
    </citation>
    <scope>NUCLEOTIDE SEQUENCE [LARGE SCALE GENOMIC DNA]</scope>
    <source>
        <strain evidence="2">MZ5-1-6</strain>
    </source>
</reference>